<evidence type="ECO:0000313" key="12">
    <source>
        <dbReference type="EMBL" id="MDC7227927.1"/>
    </source>
</evidence>
<gene>
    <name evidence="12" type="ORF">PQJ61_14270</name>
</gene>
<evidence type="ECO:0000256" key="7">
    <source>
        <dbReference type="ARBA" id="ARBA00022927"/>
    </source>
</evidence>
<evidence type="ECO:0000256" key="10">
    <source>
        <dbReference type="SAM" id="MobiDB-lite"/>
    </source>
</evidence>
<evidence type="ECO:0000256" key="9">
    <source>
        <dbReference type="ARBA" id="ARBA00023136"/>
    </source>
</evidence>
<dbReference type="PROSITE" id="PS52015">
    <property type="entry name" value="TONB_CTD"/>
    <property type="match status" value="1"/>
</dbReference>
<reference evidence="12 13" key="1">
    <citation type="submission" date="2022-12" db="EMBL/GenBank/DDBJ databases">
        <title>Metagenome assembled genome from gulf of manar.</title>
        <authorList>
            <person name="Kohli P."/>
            <person name="Pk S."/>
            <person name="Venkata Ramana C."/>
            <person name="Sasikala C."/>
        </authorList>
    </citation>
    <scope>NUCLEOTIDE SEQUENCE [LARGE SCALE GENOMIC DNA]</scope>
    <source>
        <strain evidence="12">JB008</strain>
    </source>
</reference>
<dbReference type="Proteomes" id="UP001221217">
    <property type="component" value="Unassembled WGS sequence"/>
</dbReference>
<keyword evidence="9" id="KW-0472">Membrane</keyword>
<dbReference type="InterPro" id="IPR037682">
    <property type="entry name" value="TonB_C"/>
</dbReference>
<protein>
    <submittedName>
        <fullName evidence="12">TonB family protein</fullName>
    </submittedName>
</protein>
<evidence type="ECO:0000256" key="5">
    <source>
        <dbReference type="ARBA" id="ARBA00022519"/>
    </source>
</evidence>
<keyword evidence="4" id="KW-1003">Cell membrane</keyword>
<dbReference type="GO" id="GO:0015891">
    <property type="term" value="P:siderophore transport"/>
    <property type="evidence" value="ECO:0007669"/>
    <property type="project" value="InterPro"/>
</dbReference>
<evidence type="ECO:0000313" key="13">
    <source>
        <dbReference type="Proteomes" id="UP001221217"/>
    </source>
</evidence>
<organism evidence="12 13">
    <name type="scientific">Candidatus Thalassospirochaeta sargassi</name>
    <dbReference type="NCBI Taxonomy" id="3119039"/>
    <lineage>
        <taxon>Bacteria</taxon>
        <taxon>Pseudomonadati</taxon>
        <taxon>Spirochaetota</taxon>
        <taxon>Spirochaetia</taxon>
        <taxon>Spirochaetales</taxon>
        <taxon>Spirochaetaceae</taxon>
        <taxon>Candidatus Thalassospirochaeta</taxon>
    </lineage>
</organism>
<comment type="subcellular location">
    <subcellularLocation>
        <location evidence="1">Cell inner membrane</location>
        <topology evidence="1">Single-pass membrane protein</topology>
        <orientation evidence="1">Periplasmic side</orientation>
    </subcellularLocation>
</comment>
<evidence type="ECO:0000256" key="1">
    <source>
        <dbReference type="ARBA" id="ARBA00004383"/>
    </source>
</evidence>
<keyword evidence="3" id="KW-0813">Transport</keyword>
<dbReference type="AlphaFoldDB" id="A0AAJ1MKL4"/>
<sequence>MKGSRLLLPLIAVSILIHAALFLFVGLHDNESAAESDDIIQVSFKMIEKPAPEPEPEQAHQPANQLPPPPEPKQPPVAKPLPEPPAEPLKQPRPEITEMSPGTETKPAPAEPAAEISQAPLSDDEQSEQISPSEPAAEVNPFAGLLQRINAMKDSTYPLTAKKKGYQGTVIVELRLDSEGNMTSIRVAEGCRYRMLNNAAADLLENVMSEPYSHNTGSDVVLKLPVTYKLN</sequence>
<dbReference type="PANTHER" id="PTHR33446:SF2">
    <property type="entry name" value="PROTEIN TONB"/>
    <property type="match status" value="1"/>
</dbReference>
<dbReference type="PRINTS" id="PR01374">
    <property type="entry name" value="TONBPROTEIN"/>
</dbReference>
<evidence type="ECO:0000259" key="11">
    <source>
        <dbReference type="PROSITE" id="PS52015"/>
    </source>
</evidence>
<dbReference type="InterPro" id="IPR003538">
    <property type="entry name" value="TonB"/>
</dbReference>
<keyword evidence="5" id="KW-0997">Cell inner membrane</keyword>
<dbReference type="GO" id="GO:0030288">
    <property type="term" value="C:outer membrane-bounded periplasmic space"/>
    <property type="evidence" value="ECO:0007669"/>
    <property type="project" value="InterPro"/>
</dbReference>
<evidence type="ECO:0000256" key="6">
    <source>
        <dbReference type="ARBA" id="ARBA00022692"/>
    </source>
</evidence>
<dbReference type="Pfam" id="PF03544">
    <property type="entry name" value="TonB_C"/>
    <property type="match status" value="1"/>
</dbReference>
<dbReference type="PANTHER" id="PTHR33446">
    <property type="entry name" value="PROTEIN TONB-RELATED"/>
    <property type="match status" value="1"/>
</dbReference>
<dbReference type="NCBIfam" id="TIGR01352">
    <property type="entry name" value="tonB_Cterm"/>
    <property type="match status" value="1"/>
</dbReference>
<dbReference type="InterPro" id="IPR006260">
    <property type="entry name" value="TonB/TolA_C"/>
</dbReference>
<dbReference type="GO" id="GO:0055085">
    <property type="term" value="P:transmembrane transport"/>
    <property type="evidence" value="ECO:0007669"/>
    <property type="project" value="InterPro"/>
</dbReference>
<feature type="region of interest" description="Disordered" evidence="10">
    <location>
        <begin position="50"/>
        <end position="138"/>
    </location>
</feature>
<accession>A0AAJ1MKL4</accession>
<dbReference type="GO" id="GO:0098797">
    <property type="term" value="C:plasma membrane protein complex"/>
    <property type="evidence" value="ECO:0007669"/>
    <property type="project" value="TreeGrafter"/>
</dbReference>
<feature type="domain" description="TonB C-terminal" evidence="11">
    <location>
        <begin position="142"/>
        <end position="231"/>
    </location>
</feature>
<dbReference type="SUPFAM" id="SSF74653">
    <property type="entry name" value="TolA/TonB C-terminal domain"/>
    <property type="match status" value="1"/>
</dbReference>
<comment type="similarity">
    <text evidence="2">Belongs to the TonB family.</text>
</comment>
<proteinExistence type="inferred from homology"/>
<dbReference type="GO" id="GO:0015031">
    <property type="term" value="P:protein transport"/>
    <property type="evidence" value="ECO:0007669"/>
    <property type="project" value="UniProtKB-KW"/>
</dbReference>
<evidence type="ECO:0000256" key="4">
    <source>
        <dbReference type="ARBA" id="ARBA00022475"/>
    </source>
</evidence>
<feature type="compositionally biased region" description="Pro residues" evidence="10">
    <location>
        <begin position="65"/>
        <end position="87"/>
    </location>
</feature>
<evidence type="ECO:0000256" key="8">
    <source>
        <dbReference type="ARBA" id="ARBA00022989"/>
    </source>
</evidence>
<keyword evidence="6" id="KW-0812">Transmembrane</keyword>
<keyword evidence="7" id="KW-0653">Protein transport</keyword>
<evidence type="ECO:0000256" key="2">
    <source>
        <dbReference type="ARBA" id="ARBA00006555"/>
    </source>
</evidence>
<dbReference type="EMBL" id="JAQQAL010000035">
    <property type="protein sequence ID" value="MDC7227927.1"/>
    <property type="molecule type" value="Genomic_DNA"/>
</dbReference>
<name>A0AAJ1MKL4_9SPIO</name>
<evidence type="ECO:0000256" key="3">
    <source>
        <dbReference type="ARBA" id="ARBA00022448"/>
    </source>
</evidence>
<dbReference type="InterPro" id="IPR051045">
    <property type="entry name" value="TonB-dependent_transducer"/>
</dbReference>
<dbReference type="Gene3D" id="3.30.1150.10">
    <property type="match status" value="1"/>
</dbReference>
<dbReference type="GO" id="GO:0031992">
    <property type="term" value="F:energy transducer activity"/>
    <property type="evidence" value="ECO:0007669"/>
    <property type="project" value="InterPro"/>
</dbReference>
<keyword evidence="8" id="KW-1133">Transmembrane helix</keyword>
<comment type="caution">
    <text evidence="12">The sequence shown here is derived from an EMBL/GenBank/DDBJ whole genome shotgun (WGS) entry which is preliminary data.</text>
</comment>